<accession>A0A2N3PYD2</accession>
<dbReference type="EMBL" id="PIUM01000005">
    <property type="protein sequence ID" value="PKU25409.1"/>
    <property type="molecule type" value="Genomic_DNA"/>
</dbReference>
<comment type="caution">
    <text evidence="1">The sequence shown here is derived from an EMBL/GenBank/DDBJ whole genome shotgun (WGS) entry which is preliminary data.</text>
</comment>
<evidence type="ECO:0000313" key="1">
    <source>
        <dbReference type="EMBL" id="PKU25409.1"/>
    </source>
</evidence>
<dbReference type="Proteomes" id="UP000233293">
    <property type="component" value="Unassembled WGS sequence"/>
</dbReference>
<dbReference type="AlphaFoldDB" id="A0A2N3PYD2"/>
<gene>
    <name evidence="1" type="ORF">CWS72_07430</name>
</gene>
<evidence type="ECO:0000313" key="2">
    <source>
        <dbReference type="Proteomes" id="UP000233293"/>
    </source>
</evidence>
<keyword evidence="2" id="KW-1185">Reference proteome</keyword>
<reference evidence="2" key="1">
    <citation type="submission" date="2017-12" db="EMBL/GenBank/DDBJ databases">
        <title>Draft genome sequence of Telmatospirillum siberiense 26-4b1T, an acidotolerant peatland alphaproteobacterium potentially involved in sulfur cycling.</title>
        <authorList>
            <person name="Hausmann B."/>
            <person name="Pjevac P."/>
            <person name="Schreck K."/>
            <person name="Herbold C.W."/>
            <person name="Daims H."/>
            <person name="Wagner M."/>
            <person name="Pester M."/>
            <person name="Loy A."/>
        </authorList>
    </citation>
    <scope>NUCLEOTIDE SEQUENCE [LARGE SCALE GENOMIC DNA]</scope>
    <source>
        <strain evidence="2">26-4b1</strain>
    </source>
</reference>
<organism evidence="1 2">
    <name type="scientific">Telmatospirillum siberiense</name>
    <dbReference type="NCBI Taxonomy" id="382514"/>
    <lineage>
        <taxon>Bacteria</taxon>
        <taxon>Pseudomonadati</taxon>
        <taxon>Pseudomonadota</taxon>
        <taxon>Alphaproteobacteria</taxon>
        <taxon>Rhodospirillales</taxon>
        <taxon>Rhodospirillaceae</taxon>
        <taxon>Telmatospirillum</taxon>
    </lineage>
</organism>
<name>A0A2N3PYD2_9PROT</name>
<protein>
    <submittedName>
        <fullName evidence="1">Uncharacterized protein</fullName>
    </submittedName>
</protein>
<proteinExistence type="predicted"/>
<sequence length="87" mass="10542">METLFRQNQSLLIQKPTLRGYFTKTPYLKYFLYIIRNNIYYVIDDILLIYSYTCEISLHLTLMRACNKVARREANTPFIEEFLHKLL</sequence>